<gene>
    <name evidence="3" type="ORF">IQ236_00770</name>
</gene>
<comment type="caution">
    <text evidence="3">The sequence shown here is derived from an EMBL/GenBank/DDBJ whole genome shotgun (WGS) entry which is preliminary data.</text>
</comment>
<dbReference type="PANTHER" id="PTHR43377:SF6">
    <property type="entry name" value="GFO_IDH_MOCA-LIKE OXIDOREDUCTASE N-TERMINAL DOMAIN-CONTAINING PROTEIN"/>
    <property type="match status" value="1"/>
</dbReference>
<dbReference type="InterPro" id="IPR036291">
    <property type="entry name" value="NAD(P)-bd_dom_sf"/>
</dbReference>
<proteinExistence type="predicted"/>
<dbReference type="SUPFAM" id="SSF51735">
    <property type="entry name" value="NAD(P)-binding Rossmann-fold domains"/>
    <property type="match status" value="1"/>
</dbReference>
<dbReference type="SUPFAM" id="SSF55347">
    <property type="entry name" value="Glyceraldehyde-3-phosphate dehydrogenase-like, C-terminal domain"/>
    <property type="match status" value="1"/>
</dbReference>
<evidence type="ECO:0000313" key="3">
    <source>
        <dbReference type="EMBL" id="MBE9141753.1"/>
    </source>
</evidence>
<sequence>MTQVIVVGAGNWGRNLVRNFYELGTLAGVVEIDASLREEVATYYPDVSLYQDYQQALETDVPALVFATPAPSHYRLAMMALEAGKDVFVEKPMTLRTDEARSLAEFADRESRILMVGHLLLYQPAIAWMREYLAGGQAGNVLHVATQRLKLGKVRREENVWWSFAPHDVSVILELLGKPQLQGVTASGHAMLQSGIEDNVHVDLVFAGGQTAHVHCSWYWPLLARNTVVIGDKQMLVYDEVLQKITIYDKGVDENLNNRDQGSYFVEVADTQPLKIECEHFLDCIKTRQRPHSDGWNGALVVEILEKATELLNG</sequence>
<dbReference type="PANTHER" id="PTHR43377">
    <property type="entry name" value="BILIVERDIN REDUCTASE A"/>
    <property type="match status" value="1"/>
</dbReference>
<reference evidence="3 4" key="1">
    <citation type="submission" date="2020-10" db="EMBL/GenBank/DDBJ databases">
        <authorList>
            <person name="Castelo-Branco R."/>
            <person name="Eusebio N."/>
            <person name="Adriana R."/>
            <person name="Vieira A."/>
            <person name="Brugerolle De Fraissinette N."/>
            <person name="Rezende De Castro R."/>
            <person name="Schneider M.P."/>
            <person name="Vasconcelos V."/>
            <person name="Leao P.N."/>
        </authorList>
    </citation>
    <scope>NUCLEOTIDE SEQUENCE [LARGE SCALE GENOMIC DNA]</scope>
    <source>
        <strain evidence="3 4">LEGE 06226</strain>
    </source>
</reference>
<evidence type="ECO:0000259" key="2">
    <source>
        <dbReference type="Pfam" id="PF22725"/>
    </source>
</evidence>
<dbReference type="EMBL" id="JADEWU010000001">
    <property type="protein sequence ID" value="MBE9141753.1"/>
    <property type="molecule type" value="Genomic_DNA"/>
</dbReference>
<accession>A0ABR9U5M8</accession>
<dbReference type="Pfam" id="PF22725">
    <property type="entry name" value="GFO_IDH_MocA_C3"/>
    <property type="match status" value="1"/>
</dbReference>
<dbReference type="InterPro" id="IPR051450">
    <property type="entry name" value="Gfo/Idh/MocA_Oxidoreductases"/>
</dbReference>
<feature type="domain" description="Gfo/Idh/MocA-like oxidoreductase N-terminal" evidence="1">
    <location>
        <begin position="3"/>
        <end position="118"/>
    </location>
</feature>
<feature type="domain" description="GFO/IDH/MocA-like oxidoreductase" evidence="2">
    <location>
        <begin position="129"/>
        <end position="236"/>
    </location>
</feature>
<dbReference type="InterPro" id="IPR000683">
    <property type="entry name" value="Gfo/Idh/MocA-like_OxRdtase_N"/>
</dbReference>
<dbReference type="RefSeq" id="WP_193867513.1">
    <property type="nucleotide sequence ID" value="NZ_JADEWU010000001.1"/>
</dbReference>
<evidence type="ECO:0000259" key="1">
    <source>
        <dbReference type="Pfam" id="PF01408"/>
    </source>
</evidence>
<organism evidence="3 4">
    <name type="scientific">Planktothrix mougeotii LEGE 06226</name>
    <dbReference type="NCBI Taxonomy" id="1828728"/>
    <lineage>
        <taxon>Bacteria</taxon>
        <taxon>Bacillati</taxon>
        <taxon>Cyanobacteriota</taxon>
        <taxon>Cyanophyceae</taxon>
        <taxon>Oscillatoriophycideae</taxon>
        <taxon>Oscillatoriales</taxon>
        <taxon>Microcoleaceae</taxon>
        <taxon>Planktothrix</taxon>
    </lineage>
</organism>
<dbReference type="Gene3D" id="3.40.50.720">
    <property type="entry name" value="NAD(P)-binding Rossmann-like Domain"/>
    <property type="match status" value="1"/>
</dbReference>
<evidence type="ECO:0000313" key="4">
    <source>
        <dbReference type="Proteomes" id="UP000640725"/>
    </source>
</evidence>
<keyword evidence="4" id="KW-1185">Reference proteome</keyword>
<dbReference type="Gene3D" id="3.30.360.10">
    <property type="entry name" value="Dihydrodipicolinate Reductase, domain 2"/>
    <property type="match status" value="1"/>
</dbReference>
<name>A0ABR9U5M8_9CYAN</name>
<dbReference type="Proteomes" id="UP000640725">
    <property type="component" value="Unassembled WGS sequence"/>
</dbReference>
<protein>
    <submittedName>
        <fullName evidence="3">Gfo/Idh/MocA family oxidoreductase</fullName>
    </submittedName>
</protein>
<dbReference type="Pfam" id="PF01408">
    <property type="entry name" value="GFO_IDH_MocA"/>
    <property type="match status" value="1"/>
</dbReference>
<dbReference type="InterPro" id="IPR055170">
    <property type="entry name" value="GFO_IDH_MocA-like_dom"/>
</dbReference>